<evidence type="ECO:0000256" key="1">
    <source>
        <dbReference type="SAM" id="MobiDB-lite"/>
    </source>
</evidence>
<keyword evidence="2" id="KW-1133">Transmembrane helix</keyword>
<proteinExistence type="predicted"/>
<keyword evidence="4" id="KW-1185">Reference proteome</keyword>
<dbReference type="AlphaFoldDB" id="A0A5J4YZY5"/>
<feature type="transmembrane region" description="Helical" evidence="2">
    <location>
        <begin position="111"/>
        <end position="132"/>
    </location>
</feature>
<comment type="caution">
    <text evidence="3">The sequence shown here is derived from an EMBL/GenBank/DDBJ whole genome shotgun (WGS) entry which is preliminary data.</text>
</comment>
<evidence type="ECO:0000313" key="3">
    <source>
        <dbReference type="EMBL" id="KAA8496372.1"/>
    </source>
</evidence>
<organism evidence="3 4">
    <name type="scientific">Porphyridium purpureum</name>
    <name type="common">Red alga</name>
    <name type="synonym">Porphyridium cruentum</name>
    <dbReference type="NCBI Taxonomy" id="35688"/>
    <lineage>
        <taxon>Eukaryota</taxon>
        <taxon>Rhodophyta</taxon>
        <taxon>Bangiophyceae</taxon>
        <taxon>Porphyridiales</taxon>
        <taxon>Porphyridiaceae</taxon>
        <taxon>Porphyridium</taxon>
    </lineage>
</organism>
<evidence type="ECO:0000256" key="2">
    <source>
        <dbReference type="SAM" id="Phobius"/>
    </source>
</evidence>
<dbReference type="Proteomes" id="UP000324585">
    <property type="component" value="Unassembled WGS sequence"/>
</dbReference>
<dbReference type="EMBL" id="VRMN01000002">
    <property type="protein sequence ID" value="KAA8496372.1"/>
    <property type="molecule type" value="Genomic_DNA"/>
</dbReference>
<name>A0A5J4YZY5_PORPP</name>
<accession>A0A5J4YZY5</accession>
<gene>
    <name evidence="3" type="ORF">FVE85_0101</name>
</gene>
<reference evidence="4" key="1">
    <citation type="journal article" date="2019" name="Nat. Commun.">
        <title>Expansion of phycobilisome linker gene families in mesophilic red algae.</title>
        <authorList>
            <person name="Lee J."/>
            <person name="Kim D."/>
            <person name="Bhattacharya D."/>
            <person name="Yoon H.S."/>
        </authorList>
    </citation>
    <scope>NUCLEOTIDE SEQUENCE [LARGE SCALE GENOMIC DNA]</scope>
    <source>
        <strain evidence="4">CCMP 1328</strain>
    </source>
</reference>
<feature type="transmembrane region" description="Helical" evidence="2">
    <location>
        <begin position="184"/>
        <end position="202"/>
    </location>
</feature>
<feature type="transmembrane region" description="Helical" evidence="2">
    <location>
        <begin position="144"/>
        <end position="164"/>
    </location>
</feature>
<feature type="region of interest" description="Disordered" evidence="1">
    <location>
        <begin position="24"/>
        <end position="45"/>
    </location>
</feature>
<feature type="compositionally biased region" description="Basic and acidic residues" evidence="1">
    <location>
        <begin position="27"/>
        <end position="45"/>
    </location>
</feature>
<sequence length="205" mass="22664">MALCFVALPCVPCARRVELRMSGGRLPKGENEERKKGKKGDGRNGGLRLKDWLDARMDAQRPTFLPMFARDACFIFAANFAHAAWSEIEKEMGHLERLLSQPLAATHVVDVIALSSSVCLAWLVVGFVYAIFGPDAFMRNTPQQAMLSAAHVSLIATPLGVLAYALTTTEADAFTRQITQSDQVFSLLFFVLCLTAWNRAWLASR</sequence>
<evidence type="ECO:0000313" key="4">
    <source>
        <dbReference type="Proteomes" id="UP000324585"/>
    </source>
</evidence>
<keyword evidence="2" id="KW-0812">Transmembrane</keyword>
<protein>
    <submittedName>
        <fullName evidence="3">Uncharacterized protein</fullName>
    </submittedName>
</protein>
<keyword evidence="2" id="KW-0472">Membrane</keyword>